<dbReference type="EMBL" id="DS990391">
    <property type="protein sequence ID" value="EFR45506.1"/>
    <property type="molecule type" value="Genomic_DNA"/>
</dbReference>
<evidence type="ECO:0000313" key="2">
    <source>
        <dbReference type="Proteomes" id="UP000005755"/>
    </source>
</evidence>
<organism evidence="1 2">
    <name type="scientific">Helicobacter cinaedi CCUG 18818 = ATCC BAA-847</name>
    <dbReference type="NCBI Taxonomy" id="537971"/>
    <lineage>
        <taxon>Bacteria</taxon>
        <taxon>Pseudomonadati</taxon>
        <taxon>Campylobacterota</taxon>
        <taxon>Epsilonproteobacteria</taxon>
        <taxon>Campylobacterales</taxon>
        <taxon>Helicobacteraceae</taxon>
        <taxon>Helicobacter</taxon>
    </lineage>
</organism>
<sequence length="40" mass="4922">MEVDNIEGDLYIIHKREEAESEIWKRAEEALIQWEEENLY</sequence>
<protein>
    <submittedName>
        <fullName evidence="1">Uncharacterized protein</fullName>
    </submittedName>
</protein>
<reference evidence="2" key="1">
    <citation type="journal article" date="2014" name="Genome Announc.">
        <title>Draft genome sequences of six enterohepatic helicobacter species isolated from humans and one from rhesus macaques.</title>
        <authorList>
            <person name="Shen Z."/>
            <person name="Sheh A."/>
            <person name="Young S.K."/>
            <person name="Abouelliel A."/>
            <person name="Ward D.V."/>
            <person name="Earl A.M."/>
            <person name="Fox J.G."/>
        </authorList>
    </citation>
    <scope>NUCLEOTIDE SEQUENCE [LARGE SCALE GENOMIC DNA]</scope>
    <source>
        <strain evidence="2">CCUG 18818</strain>
    </source>
</reference>
<name>A0ABN0B7X3_9HELI</name>
<accession>A0ABN0B7X3</accession>
<dbReference type="Proteomes" id="UP000005755">
    <property type="component" value="Unassembled WGS sequence"/>
</dbReference>
<keyword evidence="2" id="KW-1185">Reference proteome</keyword>
<gene>
    <name evidence="1" type="ORF">HCCG_00052</name>
</gene>
<evidence type="ECO:0000313" key="1">
    <source>
        <dbReference type="EMBL" id="EFR45506.1"/>
    </source>
</evidence>
<proteinExistence type="predicted"/>